<feature type="transmembrane region" description="Helical" evidence="10">
    <location>
        <begin position="299"/>
        <end position="318"/>
    </location>
</feature>
<feature type="transmembrane region" description="Helical" evidence="10">
    <location>
        <begin position="561"/>
        <end position="580"/>
    </location>
</feature>
<name>A0A1M5Z4X7_9FIRM</name>
<dbReference type="STRING" id="1123282.SAMN02745823_03218"/>
<dbReference type="GO" id="GO:0004169">
    <property type="term" value="F:dolichyl-phosphate-mannose-protein mannosyltransferase activity"/>
    <property type="evidence" value="ECO:0007669"/>
    <property type="project" value="UniProtKB-UniRule"/>
</dbReference>
<dbReference type="SUPFAM" id="SSF49785">
    <property type="entry name" value="Galactose-binding domain-like"/>
    <property type="match status" value="1"/>
</dbReference>
<dbReference type="AlphaFoldDB" id="A0A1M5Z4X7"/>
<dbReference type="Proteomes" id="UP000183995">
    <property type="component" value="Unassembled WGS sequence"/>
</dbReference>
<evidence type="ECO:0000256" key="3">
    <source>
        <dbReference type="ARBA" id="ARBA00007222"/>
    </source>
</evidence>
<keyword evidence="10" id="KW-1003">Cell membrane</keyword>
<feature type="transmembrane region" description="Helical" evidence="10">
    <location>
        <begin position="62"/>
        <end position="81"/>
    </location>
</feature>
<gene>
    <name evidence="13" type="ORF">SAMN02745823_03218</name>
</gene>
<keyword evidence="6 10" id="KW-0812">Transmembrane</keyword>
<feature type="transmembrane region" description="Helical" evidence="10">
    <location>
        <begin position="538"/>
        <end position="555"/>
    </location>
</feature>
<evidence type="ECO:0000259" key="11">
    <source>
        <dbReference type="Pfam" id="PF02366"/>
    </source>
</evidence>
<keyword evidence="7 10" id="KW-1133">Transmembrane helix</keyword>
<reference evidence="13 14" key="1">
    <citation type="submission" date="2016-11" db="EMBL/GenBank/DDBJ databases">
        <authorList>
            <person name="Jaros S."/>
            <person name="Januszkiewicz K."/>
            <person name="Wedrychowicz H."/>
        </authorList>
    </citation>
    <scope>NUCLEOTIDE SEQUENCE [LARGE SCALE GENOMIC DNA]</scope>
    <source>
        <strain evidence="13 14">DSM 10068</strain>
    </source>
</reference>
<feature type="domain" description="ArnT-like N-terminal" evidence="11">
    <location>
        <begin position="271"/>
        <end position="430"/>
    </location>
</feature>
<evidence type="ECO:0000256" key="8">
    <source>
        <dbReference type="ARBA" id="ARBA00023136"/>
    </source>
</evidence>
<dbReference type="InterPro" id="IPR027005">
    <property type="entry name" value="PMT-like"/>
</dbReference>
<keyword evidence="14" id="KW-1185">Reference proteome</keyword>
<dbReference type="InterPro" id="IPR003342">
    <property type="entry name" value="ArnT-like_N"/>
</dbReference>
<comment type="function">
    <text evidence="10">Protein O-mannosyltransferase that catalyzes the transfer of a single mannose residue from a polyprenol phospho-mannosyl lipidic donor to the hydroxyl group of selected serine and threonine residues in acceptor proteins.</text>
</comment>
<accession>A0A1M5Z4X7</accession>
<feature type="transmembrane region" description="Helical" evidence="10">
    <location>
        <begin position="380"/>
        <end position="397"/>
    </location>
</feature>
<evidence type="ECO:0000259" key="12">
    <source>
        <dbReference type="Pfam" id="PF16192"/>
    </source>
</evidence>
<evidence type="ECO:0000256" key="10">
    <source>
        <dbReference type="RuleBase" id="RU367007"/>
    </source>
</evidence>
<keyword evidence="4 10" id="KW-0328">Glycosyltransferase</keyword>
<dbReference type="RefSeq" id="WP_073081128.1">
    <property type="nucleotide sequence ID" value="NZ_FQXV01000013.1"/>
</dbReference>
<dbReference type="PANTHER" id="PTHR10050">
    <property type="entry name" value="DOLICHYL-PHOSPHATE-MANNOSE--PROTEIN MANNOSYLTRANSFERASE"/>
    <property type="match status" value="1"/>
</dbReference>
<evidence type="ECO:0000313" key="14">
    <source>
        <dbReference type="Proteomes" id="UP000183995"/>
    </source>
</evidence>
<feature type="transmembrane region" description="Helical" evidence="10">
    <location>
        <begin position="271"/>
        <end position="292"/>
    </location>
</feature>
<dbReference type="Gene3D" id="2.60.120.260">
    <property type="entry name" value="Galactose-binding domain-like"/>
    <property type="match status" value="1"/>
</dbReference>
<dbReference type="UniPathway" id="UPA00378"/>
<evidence type="ECO:0000256" key="5">
    <source>
        <dbReference type="ARBA" id="ARBA00022679"/>
    </source>
</evidence>
<dbReference type="GO" id="GO:0005886">
    <property type="term" value="C:plasma membrane"/>
    <property type="evidence" value="ECO:0007669"/>
    <property type="project" value="UniProtKB-SubCell"/>
</dbReference>
<evidence type="ECO:0000256" key="2">
    <source>
        <dbReference type="ARBA" id="ARBA00004922"/>
    </source>
</evidence>
<sequence length="635" mass="72896">MYYSYLTIVFPVVTAFCLLMFFWYYRKASLPLKGTTEWIDRIVNRPRFTFTCRRHPMARKDILPVTVITVVYAAVAFVGLGDFTNPQSFHRFTSDENAVVITLDEPTDVGRLMYYTGLWIGSYTLEFSEDGTSWQEQYPAGDHESAMNQPHSDLFKWLYADLNQDNSPTKYIRITAAATPLELGELAIYDNAGNILPASRISCDGAKELFDEQSIVPKAPSYMNSMYFDEIYHGRTAYEYIHTIAPYETTHPPLGKLIITIGIDLFGMVPFGWRFMGTLFGVAMLPILYVFLKNMFGKTVIAACGTTLFAAEFMHYVQTRIATIDTYGVFFILLSYFFMYRYITQDPELPFKKTLPPLILSGLFFGIGCASKWIVIYAGAGLLALYVIHLVLHAGYYKRNELPGHSRFLVKTLLTSFLFYVLIPVIIYCLSYIQNGRAAGMTVSGGMLWDPKYYNLIWENQKFMFHYHATLVATHAYSSTWWQWIVDARPILYYRDTSMGEGLKSSFASFGNPIVWWGGFLAVIAMVFRVVKHRDGKALFILIGYFVQLAPWILITRVVFIYHYFPCVLFMVFALAHVLNTIWERAQGRYKLAVYGFTGAAVFLFIAFYPVLSGATVPENYTQYILRWVPPMWPF</sequence>
<dbReference type="EMBL" id="FQXV01000013">
    <property type="protein sequence ID" value="SHI19158.1"/>
    <property type="molecule type" value="Genomic_DNA"/>
</dbReference>
<feature type="domain" description="Protein O-mannosyl-transferase C-terminal four TM" evidence="12">
    <location>
        <begin position="457"/>
        <end position="623"/>
    </location>
</feature>
<organism evidence="13 14">
    <name type="scientific">Sporobacter termitidis DSM 10068</name>
    <dbReference type="NCBI Taxonomy" id="1123282"/>
    <lineage>
        <taxon>Bacteria</taxon>
        <taxon>Bacillati</taxon>
        <taxon>Bacillota</taxon>
        <taxon>Clostridia</taxon>
        <taxon>Eubacteriales</taxon>
        <taxon>Oscillospiraceae</taxon>
        <taxon>Sporobacter</taxon>
    </lineage>
</organism>
<evidence type="ECO:0000256" key="7">
    <source>
        <dbReference type="ARBA" id="ARBA00022989"/>
    </source>
</evidence>
<evidence type="ECO:0000256" key="9">
    <source>
        <dbReference type="ARBA" id="ARBA00093617"/>
    </source>
</evidence>
<dbReference type="InterPro" id="IPR032421">
    <property type="entry name" value="PMT_4TMC"/>
</dbReference>
<feature type="transmembrane region" description="Helical" evidence="10">
    <location>
        <begin position="514"/>
        <end position="531"/>
    </location>
</feature>
<dbReference type="EC" id="2.4.1.-" evidence="10"/>
<dbReference type="Pfam" id="PF02366">
    <property type="entry name" value="PMT"/>
    <property type="match status" value="1"/>
</dbReference>
<evidence type="ECO:0000256" key="1">
    <source>
        <dbReference type="ARBA" id="ARBA00004127"/>
    </source>
</evidence>
<evidence type="ECO:0000256" key="6">
    <source>
        <dbReference type="ARBA" id="ARBA00022692"/>
    </source>
</evidence>
<feature type="transmembrane region" description="Helical" evidence="10">
    <location>
        <begin position="6"/>
        <end position="25"/>
    </location>
</feature>
<feature type="transmembrane region" description="Helical" evidence="10">
    <location>
        <begin position="592"/>
        <end position="612"/>
    </location>
</feature>
<protein>
    <recommendedName>
        <fullName evidence="9 10">Polyprenol-phosphate-mannose--protein mannosyltransferase</fullName>
        <ecNumber evidence="10">2.4.1.-</ecNumber>
    </recommendedName>
</protein>
<evidence type="ECO:0000256" key="4">
    <source>
        <dbReference type="ARBA" id="ARBA00022676"/>
    </source>
</evidence>
<evidence type="ECO:0000313" key="13">
    <source>
        <dbReference type="EMBL" id="SHI19158.1"/>
    </source>
</evidence>
<dbReference type="GO" id="GO:0012505">
    <property type="term" value="C:endomembrane system"/>
    <property type="evidence" value="ECO:0007669"/>
    <property type="project" value="UniProtKB-SubCell"/>
</dbReference>
<feature type="transmembrane region" description="Helical" evidence="10">
    <location>
        <begin position="409"/>
        <end position="433"/>
    </location>
</feature>
<keyword evidence="8 10" id="KW-0472">Membrane</keyword>
<keyword evidence="5 10" id="KW-0808">Transferase</keyword>
<comment type="subcellular location">
    <subcellularLocation>
        <location evidence="10">Cell membrane</location>
    </subcellularLocation>
    <subcellularLocation>
        <location evidence="1">Endomembrane system</location>
        <topology evidence="1">Multi-pass membrane protein</topology>
    </subcellularLocation>
</comment>
<dbReference type="Pfam" id="PF16192">
    <property type="entry name" value="PMT_4TMC"/>
    <property type="match status" value="1"/>
</dbReference>
<comment type="similarity">
    <text evidence="3 10">Belongs to the glycosyltransferase 39 family.</text>
</comment>
<comment type="pathway">
    <text evidence="2 10">Protein modification; protein glycosylation.</text>
</comment>
<proteinExistence type="inferred from homology"/>
<dbReference type="InterPro" id="IPR008979">
    <property type="entry name" value="Galactose-bd-like_sf"/>
</dbReference>
<feature type="transmembrane region" description="Helical" evidence="10">
    <location>
        <begin position="324"/>
        <end position="343"/>
    </location>
</feature>